<sequence>MKTNKKALLTFCLSIIFILSLLGCGANDKIVESTPSVDNVSGVEENEEEVVLDEEDPNTDVEVEQETKEVEAEETETNASEAEVEKESSSSTAKTEETPPTKTVKEKEKASDSTNQKTKQENDASKPAQSNTKEEKTKVSPKPSQTETPKKEEVAKETVSIVINGPKSVGTISGKTTVVYQEGDTALSILLRHAKNSNIVVDASGSGPTAYVHGIANYYEFDFGSTSGWIAKINGAGLTKGAGVSTVKAGDQIEWLYTE</sequence>
<gene>
    <name evidence="4" type="ORF">J7W16_15195</name>
</gene>
<dbReference type="Pfam" id="PF14478">
    <property type="entry name" value="DUF4430"/>
    <property type="match status" value="1"/>
</dbReference>
<name>A0A941ATR2_9BACI</name>
<keyword evidence="2" id="KW-0732">Signal</keyword>
<evidence type="ECO:0000313" key="4">
    <source>
        <dbReference type="EMBL" id="MBP3952469.1"/>
    </source>
</evidence>
<organism evidence="4 5">
    <name type="scientific">Halalkalibacter suaedae</name>
    <dbReference type="NCBI Taxonomy" id="2822140"/>
    <lineage>
        <taxon>Bacteria</taxon>
        <taxon>Bacillati</taxon>
        <taxon>Bacillota</taxon>
        <taxon>Bacilli</taxon>
        <taxon>Bacillales</taxon>
        <taxon>Bacillaceae</taxon>
        <taxon>Halalkalibacter</taxon>
    </lineage>
</organism>
<dbReference type="RefSeq" id="WP_210598205.1">
    <property type="nucleotide sequence ID" value="NZ_JAGKSQ010000006.1"/>
</dbReference>
<evidence type="ECO:0000259" key="3">
    <source>
        <dbReference type="Pfam" id="PF14478"/>
    </source>
</evidence>
<dbReference type="EMBL" id="JAGKSQ010000006">
    <property type="protein sequence ID" value="MBP3952469.1"/>
    <property type="molecule type" value="Genomic_DNA"/>
</dbReference>
<proteinExistence type="predicted"/>
<feature type="region of interest" description="Disordered" evidence="1">
    <location>
        <begin position="36"/>
        <end position="157"/>
    </location>
</feature>
<dbReference type="InterPro" id="IPR027954">
    <property type="entry name" value="Transcobalamin-like_C"/>
</dbReference>
<feature type="chain" id="PRO_5038607708" evidence="2">
    <location>
        <begin position="29"/>
        <end position="259"/>
    </location>
</feature>
<dbReference type="PROSITE" id="PS51257">
    <property type="entry name" value="PROKAR_LIPOPROTEIN"/>
    <property type="match status" value="1"/>
</dbReference>
<feature type="compositionally biased region" description="Acidic residues" evidence="1">
    <location>
        <begin position="44"/>
        <end position="64"/>
    </location>
</feature>
<feature type="domain" description="Transcobalamin-like C-terminal" evidence="3">
    <location>
        <begin position="183"/>
        <end position="258"/>
    </location>
</feature>
<accession>A0A941ATR2</accession>
<evidence type="ECO:0000256" key="2">
    <source>
        <dbReference type="SAM" id="SignalP"/>
    </source>
</evidence>
<dbReference type="AlphaFoldDB" id="A0A941ATR2"/>
<dbReference type="Gene3D" id="2.170.130.30">
    <property type="match status" value="1"/>
</dbReference>
<feature type="signal peptide" evidence="2">
    <location>
        <begin position="1"/>
        <end position="28"/>
    </location>
</feature>
<dbReference type="Proteomes" id="UP000678228">
    <property type="component" value="Unassembled WGS sequence"/>
</dbReference>
<evidence type="ECO:0000256" key="1">
    <source>
        <dbReference type="SAM" id="MobiDB-lite"/>
    </source>
</evidence>
<evidence type="ECO:0000313" key="5">
    <source>
        <dbReference type="Proteomes" id="UP000678228"/>
    </source>
</evidence>
<reference evidence="4" key="1">
    <citation type="submission" date="2021-03" db="EMBL/GenBank/DDBJ databases">
        <title>Bacillus suaedae sp. nov., isolated from Suaeda aralocaspica.</title>
        <authorList>
            <person name="Lei R.F.R."/>
        </authorList>
    </citation>
    <scope>NUCLEOTIDE SEQUENCE</scope>
    <source>
        <strain evidence="4">YZJH907-2</strain>
    </source>
</reference>
<keyword evidence="5" id="KW-1185">Reference proteome</keyword>
<feature type="compositionally biased region" description="Basic and acidic residues" evidence="1">
    <location>
        <begin position="83"/>
        <end position="111"/>
    </location>
</feature>
<comment type="caution">
    <text evidence="4">The sequence shown here is derived from an EMBL/GenBank/DDBJ whole genome shotgun (WGS) entry which is preliminary data.</text>
</comment>
<protein>
    <submittedName>
        <fullName evidence="4">DUF4430 domain-containing protein</fullName>
    </submittedName>
</protein>